<comment type="similarity">
    <text evidence="8">Belongs to the RING-type zinc finger family. ATL subfamily.</text>
</comment>
<keyword evidence="9" id="KW-0863">Zinc-finger</keyword>
<protein>
    <recommendedName>
        <fullName evidence="11">RING-type domain-containing protein</fullName>
    </recommendedName>
</protein>
<keyword evidence="13" id="KW-1185">Reference proteome</keyword>
<evidence type="ECO:0000256" key="3">
    <source>
        <dbReference type="ARBA" id="ARBA00022692"/>
    </source>
</evidence>
<feature type="domain" description="RING-type" evidence="11">
    <location>
        <begin position="217"/>
        <end position="259"/>
    </location>
</feature>
<dbReference type="CDD" id="cd16461">
    <property type="entry name" value="RING-H2_EL5-like"/>
    <property type="match status" value="1"/>
</dbReference>
<dbReference type="EMBL" id="JAINDJ010000006">
    <property type="protein sequence ID" value="KAG9444360.1"/>
    <property type="molecule type" value="Genomic_DNA"/>
</dbReference>
<keyword evidence="5" id="KW-0862">Zinc</keyword>
<dbReference type="PANTHER" id="PTHR46905">
    <property type="entry name" value="RING-H2 FINGER PROTEIN ATL78"/>
    <property type="match status" value="1"/>
</dbReference>
<evidence type="ECO:0000256" key="4">
    <source>
        <dbReference type="ARBA" id="ARBA00022723"/>
    </source>
</evidence>
<dbReference type="FunFam" id="3.30.40.10:FF:000632">
    <property type="entry name" value="RING-H2 finger protein ATL73"/>
    <property type="match status" value="1"/>
</dbReference>
<dbReference type="Proteomes" id="UP000825729">
    <property type="component" value="Unassembled WGS sequence"/>
</dbReference>
<gene>
    <name evidence="12" type="ORF">H6P81_015700</name>
</gene>
<dbReference type="SUPFAM" id="SSF57850">
    <property type="entry name" value="RING/U-box"/>
    <property type="match status" value="1"/>
</dbReference>
<evidence type="ECO:0000256" key="5">
    <source>
        <dbReference type="ARBA" id="ARBA00022833"/>
    </source>
</evidence>
<dbReference type="Pfam" id="PF10378">
    <property type="entry name" value="RRM"/>
    <property type="match status" value="1"/>
</dbReference>
<evidence type="ECO:0000256" key="6">
    <source>
        <dbReference type="ARBA" id="ARBA00022989"/>
    </source>
</evidence>
<dbReference type="PANTHER" id="PTHR46905:SF7">
    <property type="entry name" value="RING-H2 FINGER PROTEIN ATL78"/>
    <property type="match status" value="1"/>
</dbReference>
<keyword evidence="7 10" id="KW-0472">Membrane</keyword>
<reference evidence="12 13" key="1">
    <citation type="submission" date="2021-07" db="EMBL/GenBank/DDBJ databases">
        <title>The Aristolochia fimbriata genome: insights into angiosperm evolution, floral development and chemical biosynthesis.</title>
        <authorList>
            <person name="Jiao Y."/>
        </authorList>
    </citation>
    <scope>NUCLEOTIDE SEQUENCE [LARGE SCALE GENOMIC DNA]</scope>
    <source>
        <strain evidence="12">IBCAS-2021</strain>
        <tissue evidence="12">Leaf</tissue>
    </source>
</reference>
<dbReference type="InterPro" id="IPR001841">
    <property type="entry name" value="Znf_RING"/>
</dbReference>
<evidence type="ECO:0000256" key="8">
    <source>
        <dbReference type="ARBA" id="ARBA00024209"/>
    </source>
</evidence>
<accession>A0AAV7E697</accession>
<evidence type="ECO:0000256" key="7">
    <source>
        <dbReference type="ARBA" id="ARBA00023136"/>
    </source>
</evidence>
<proteinExistence type="inferred from homology"/>
<dbReference type="InterPro" id="IPR044602">
    <property type="entry name" value="ATL10/ATL72-79-like"/>
</dbReference>
<keyword evidence="6 10" id="KW-1133">Transmembrane helix</keyword>
<dbReference type="GO" id="GO:0016020">
    <property type="term" value="C:membrane"/>
    <property type="evidence" value="ECO:0007669"/>
    <property type="project" value="UniProtKB-SubCell"/>
</dbReference>
<dbReference type="SMART" id="SM00184">
    <property type="entry name" value="RING"/>
    <property type="match status" value="1"/>
</dbReference>
<dbReference type="GO" id="GO:0004842">
    <property type="term" value="F:ubiquitin-protein transferase activity"/>
    <property type="evidence" value="ECO:0007669"/>
    <property type="project" value="UniProtKB-ARBA"/>
</dbReference>
<evidence type="ECO:0000256" key="1">
    <source>
        <dbReference type="ARBA" id="ARBA00004167"/>
    </source>
</evidence>
<dbReference type="GO" id="GO:0008270">
    <property type="term" value="F:zinc ion binding"/>
    <property type="evidence" value="ECO:0007669"/>
    <property type="project" value="UniProtKB-KW"/>
</dbReference>
<keyword evidence="2" id="KW-0808">Transferase</keyword>
<dbReference type="InterPro" id="IPR018835">
    <property type="entry name" value="RNA-binding_domain_put"/>
</dbReference>
<evidence type="ECO:0000256" key="10">
    <source>
        <dbReference type="SAM" id="Phobius"/>
    </source>
</evidence>
<name>A0AAV7E697_ARIFI</name>
<dbReference type="PROSITE" id="PS50089">
    <property type="entry name" value="ZF_RING_2"/>
    <property type="match status" value="1"/>
</dbReference>
<dbReference type="InterPro" id="IPR013083">
    <property type="entry name" value="Znf_RING/FYVE/PHD"/>
</dbReference>
<dbReference type="GO" id="GO:0016567">
    <property type="term" value="P:protein ubiquitination"/>
    <property type="evidence" value="ECO:0007669"/>
    <property type="project" value="InterPro"/>
</dbReference>
<feature type="transmembrane region" description="Helical" evidence="10">
    <location>
        <begin position="145"/>
        <end position="166"/>
    </location>
</feature>
<evidence type="ECO:0000313" key="12">
    <source>
        <dbReference type="EMBL" id="KAG9444360.1"/>
    </source>
</evidence>
<organism evidence="12 13">
    <name type="scientific">Aristolochia fimbriata</name>
    <name type="common">White veined hardy Dutchman's pipe vine</name>
    <dbReference type="NCBI Taxonomy" id="158543"/>
    <lineage>
        <taxon>Eukaryota</taxon>
        <taxon>Viridiplantae</taxon>
        <taxon>Streptophyta</taxon>
        <taxon>Embryophyta</taxon>
        <taxon>Tracheophyta</taxon>
        <taxon>Spermatophyta</taxon>
        <taxon>Magnoliopsida</taxon>
        <taxon>Magnoliidae</taxon>
        <taxon>Piperales</taxon>
        <taxon>Aristolochiaceae</taxon>
        <taxon>Aristolochia</taxon>
    </lineage>
</organism>
<keyword evidence="4" id="KW-0479">Metal-binding</keyword>
<dbReference type="Gene3D" id="3.30.40.10">
    <property type="entry name" value="Zinc/RING finger domain, C3HC4 (zinc finger)"/>
    <property type="match status" value="1"/>
</dbReference>
<evidence type="ECO:0000256" key="9">
    <source>
        <dbReference type="PROSITE-ProRule" id="PRU00175"/>
    </source>
</evidence>
<sequence>MDITIRLKNSSLCFEYSHMMHNCSDELSKCKPLFEKANPTPFFLLLSPPCLYLYPFPTRTFSQTPNHFSNSISNRALGFAMFFSSTSSSSSASSSSSSFLGEIMLPRRLLLHSPFHKSPPTPAQSPADNGSQEMYMGDSAFDANVVMILAVLLCALICALGLNSIIRCALRCSSRTAAERAAARNANTGIKKKALKTFPLVTYSPDLNLLPGLASECIICLSDFARGDRLRVLPRCNHGFHARCIDKWLGAHSTCPTCRQCLLDTCKKIVGSQTGSTAAESAVQTVPGLQSVVIVPLEREGLMGRGPC</sequence>
<comment type="subcellular location">
    <subcellularLocation>
        <location evidence="1">Membrane</location>
        <topology evidence="1">Single-pass membrane protein</topology>
    </subcellularLocation>
</comment>
<evidence type="ECO:0000313" key="13">
    <source>
        <dbReference type="Proteomes" id="UP000825729"/>
    </source>
</evidence>
<comment type="caution">
    <text evidence="12">The sequence shown here is derived from an EMBL/GenBank/DDBJ whole genome shotgun (WGS) entry which is preliminary data.</text>
</comment>
<dbReference type="Pfam" id="PF13639">
    <property type="entry name" value="zf-RING_2"/>
    <property type="match status" value="1"/>
</dbReference>
<evidence type="ECO:0000256" key="2">
    <source>
        <dbReference type="ARBA" id="ARBA00022679"/>
    </source>
</evidence>
<dbReference type="AlphaFoldDB" id="A0AAV7E697"/>
<keyword evidence="3 10" id="KW-0812">Transmembrane</keyword>
<evidence type="ECO:0000259" key="11">
    <source>
        <dbReference type="PROSITE" id="PS50089"/>
    </source>
</evidence>